<gene>
    <name evidence="3" type="primary">NDAI0D04250</name>
    <name evidence="3" type="ordered locus">NDAI_0D04250</name>
</gene>
<feature type="region of interest" description="Disordered" evidence="1">
    <location>
        <begin position="1"/>
        <end position="38"/>
    </location>
</feature>
<feature type="domain" description="Arrestin C-terminal-like" evidence="2">
    <location>
        <begin position="366"/>
        <end position="524"/>
    </location>
</feature>
<dbReference type="KEGG" id="ndi:NDAI_0D04250"/>
<dbReference type="InterPro" id="IPR011022">
    <property type="entry name" value="Arrestin_C-like"/>
</dbReference>
<dbReference type="GO" id="GO:0031625">
    <property type="term" value="F:ubiquitin protein ligase binding"/>
    <property type="evidence" value="ECO:0007669"/>
    <property type="project" value="EnsemblFungi"/>
</dbReference>
<dbReference type="EMBL" id="HE580270">
    <property type="protein sequence ID" value="CCD24739.1"/>
    <property type="molecule type" value="Genomic_DNA"/>
</dbReference>
<organism evidence="3 4">
    <name type="scientific">Naumovozyma dairenensis (strain ATCC 10597 / BCRC 20456 / CBS 421 / NBRC 0211 / NRRL Y-12639)</name>
    <name type="common">Saccharomyces dairenensis</name>
    <dbReference type="NCBI Taxonomy" id="1071378"/>
    <lineage>
        <taxon>Eukaryota</taxon>
        <taxon>Fungi</taxon>
        <taxon>Dikarya</taxon>
        <taxon>Ascomycota</taxon>
        <taxon>Saccharomycotina</taxon>
        <taxon>Saccharomycetes</taxon>
        <taxon>Saccharomycetales</taxon>
        <taxon>Saccharomycetaceae</taxon>
        <taxon>Naumovozyma</taxon>
    </lineage>
</organism>
<dbReference type="HOGENOM" id="CLU_018982_3_0_1"/>
<name>G0WAC8_NAUDC</name>
<dbReference type="InterPro" id="IPR050357">
    <property type="entry name" value="Arrestin_domain-protein"/>
</dbReference>
<accession>G0WAC8</accession>
<feature type="compositionally biased region" description="Low complexity" evidence="1">
    <location>
        <begin position="289"/>
        <end position="317"/>
    </location>
</feature>
<dbReference type="SMART" id="SM01017">
    <property type="entry name" value="Arrestin_C"/>
    <property type="match status" value="1"/>
</dbReference>
<proteinExistence type="predicted"/>
<reference evidence="3 4" key="1">
    <citation type="journal article" date="2011" name="Proc. Natl. Acad. Sci. U.S.A.">
        <title>Evolutionary erosion of yeast sex chromosomes by mating-type switching accidents.</title>
        <authorList>
            <person name="Gordon J.L."/>
            <person name="Armisen D."/>
            <person name="Proux-Wera E."/>
            <person name="Oheigeartaigh S.S."/>
            <person name="Byrne K.P."/>
            <person name="Wolfe K.H."/>
        </authorList>
    </citation>
    <scope>NUCLEOTIDE SEQUENCE [LARGE SCALE GENOMIC DNA]</scope>
    <source>
        <strain evidence="4">ATCC 10597 / BCRC 20456 / CBS 421 / NBRC 0211 / NRRL Y-12639</strain>
    </source>
</reference>
<dbReference type="eggNOG" id="KOG3780">
    <property type="taxonomic scope" value="Eukaryota"/>
</dbReference>
<dbReference type="OrthoDB" id="2333384at2759"/>
<dbReference type="Proteomes" id="UP000000689">
    <property type="component" value="Chromosome 4"/>
</dbReference>
<dbReference type="AlphaFoldDB" id="G0WAC8"/>
<feature type="region of interest" description="Disordered" evidence="1">
    <location>
        <begin position="284"/>
        <end position="318"/>
    </location>
</feature>
<sequence>MFSRTYLSASTSNGSSSSSSSSSPSKIRHHHDYTGHSGKKEIPKVSYFDIKVESPYEDLILIQGSPLESQPISLNGKLIIRLNEDIIVKKIGLKLFGNFKLDFLQTNNNGLTSIVKEKKKILECQWDNLLLNSKGRMIIGNEYFTYSHAQDNVNVGMGMNVNVSEDDSTNVKRTISSPVMMSRFMRRKPYSSQILEIPYVNTSEDNEGGGERRYIGTPFNRTITKEDNNNVSTYFHLRKGYYELPFNIMLPNELPETIEGLQSGSVLYNFEGHIDRRKKSSISNLMKDNGTSSSSSNSNSSSNSTSTSTSMNGTTMNRTKQQRAYDIITANMGNRMFWKYKYLRILRTLSMDNLAMQEEICVGNSWKNKLQYEISIPSRAIPIGSMTPINIKIFPFQKGYILNKISVNLNQYYSMKDSNNEVYDDEVTIFKQSMTKFGNLVENETNMLVDKFELSSNVKIPNNLKKLTQDCDLNDDLIRVLHKLIIRIHLKRRSDDDDGMNGNNGFKSLEIKANLPVLLYISPQVYLEGRLVLFDQQNGKIHFRPNEFVPIFSHDNIVNNANGNTIVNQFSYEPELPPPNYQDHGQDRLLQHDVPINAHYDDSIQENIMQRDTTRVLTDTTSAPTTCSSLSSTYDNAPSYQEYELPEYES</sequence>
<dbReference type="Gene3D" id="2.60.40.640">
    <property type="match status" value="1"/>
</dbReference>
<dbReference type="STRING" id="1071378.G0WAC8"/>
<evidence type="ECO:0000313" key="3">
    <source>
        <dbReference type="EMBL" id="CCD24739.1"/>
    </source>
</evidence>
<feature type="compositionally biased region" description="Low complexity" evidence="1">
    <location>
        <begin position="8"/>
        <end position="25"/>
    </location>
</feature>
<keyword evidence="4" id="KW-1185">Reference proteome</keyword>
<dbReference type="GO" id="GO:0030674">
    <property type="term" value="F:protein-macromolecule adaptor activity"/>
    <property type="evidence" value="ECO:0007669"/>
    <property type="project" value="TreeGrafter"/>
</dbReference>
<dbReference type="PANTHER" id="PTHR11188:SF62">
    <property type="entry name" value="ARRESTIN-RELATED TRAFFICKING ADAPTER 5"/>
    <property type="match status" value="1"/>
</dbReference>
<evidence type="ECO:0000259" key="2">
    <source>
        <dbReference type="SMART" id="SM01017"/>
    </source>
</evidence>
<dbReference type="OMA" id="KGNYNLP"/>
<dbReference type="PANTHER" id="PTHR11188">
    <property type="entry name" value="ARRESTIN DOMAIN CONTAINING PROTEIN"/>
    <property type="match status" value="1"/>
</dbReference>
<evidence type="ECO:0000256" key="1">
    <source>
        <dbReference type="SAM" id="MobiDB-lite"/>
    </source>
</evidence>
<dbReference type="Pfam" id="PF02752">
    <property type="entry name" value="Arrestin_C"/>
    <property type="match status" value="1"/>
</dbReference>
<dbReference type="GO" id="GO:0005886">
    <property type="term" value="C:plasma membrane"/>
    <property type="evidence" value="ECO:0007669"/>
    <property type="project" value="TreeGrafter"/>
</dbReference>
<evidence type="ECO:0000313" key="4">
    <source>
        <dbReference type="Proteomes" id="UP000000689"/>
    </source>
</evidence>
<dbReference type="RefSeq" id="XP_003669982.1">
    <property type="nucleotide sequence ID" value="XM_003669934.1"/>
</dbReference>
<dbReference type="GO" id="GO:0005829">
    <property type="term" value="C:cytosol"/>
    <property type="evidence" value="ECO:0007669"/>
    <property type="project" value="TreeGrafter"/>
</dbReference>
<dbReference type="GeneID" id="11495039"/>
<dbReference type="InterPro" id="IPR014752">
    <property type="entry name" value="Arrestin-like_C"/>
</dbReference>
<protein>
    <recommendedName>
        <fullName evidence="2">Arrestin C-terminal-like domain-containing protein</fullName>
    </recommendedName>
</protein>
<dbReference type="GO" id="GO:0070086">
    <property type="term" value="P:ubiquitin-dependent endocytosis"/>
    <property type="evidence" value="ECO:0007669"/>
    <property type="project" value="TreeGrafter"/>
</dbReference>